<dbReference type="GO" id="GO:0007165">
    <property type="term" value="P:signal transduction"/>
    <property type="evidence" value="ECO:0007669"/>
    <property type="project" value="UniProtKB-KW"/>
</dbReference>
<evidence type="ECO:0000256" key="6">
    <source>
        <dbReference type="PROSITE-ProRule" id="PRU00284"/>
    </source>
</evidence>
<evidence type="ECO:0000256" key="3">
    <source>
        <dbReference type="ARBA" id="ARBA00022989"/>
    </source>
</evidence>
<evidence type="ECO:0000256" key="5">
    <source>
        <dbReference type="ARBA" id="ARBA00023224"/>
    </source>
</evidence>
<name>A0A432W1C4_9GAMM</name>
<evidence type="ECO:0000313" key="9">
    <source>
        <dbReference type="Proteomes" id="UP000288293"/>
    </source>
</evidence>
<comment type="subcellular location">
    <subcellularLocation>
        <location evidence="1">Membrane</location>
        <topology evidence="1">Multi-pass membrane protein</topology>
    </subcellularLocation>
</comment>
<reference evidence="8 9" key="1">
    <citation type="journal article" date="2011" name="Front. Microbiol.">
        <title>Genomic signatures of strain selection and enhancement in Bacillus atrophaeus var. globigii, a historical biowarfare simulant.</title>
        <authorList>
            <person name="Gibbons H.S."/>
            <person name="Broomall S.M."/>
            <person name="McNew L.A."/>
            <person name="Daligault H."/>
            <person name="Chapman C."/>
            <person name="Bruce D."/>
            <person name="Karavis M."/>
            <person name="Krepps M."/>
            <person name="McGregor P.A."/>
            <person name="Hong C."/>
            <person name="Park K.H."/>
            <person name="Akmal A."/>
            <person name="Feldman A."/>
            <person name="Lin J.S."/>
            <person name="Chang W.E."/>
            <person name="Higgs B.W."/>
            <person name="Demirev P."/>
            <person name="Lindquist J."/>
            <person name="Liem A."/>
            <person name="Fochler E."/>
            <person name="Read T.D."/>
            <person name="Tapia R."/>
            <person name="Johnson S."/>
            <person name="Bishop-Lilly K.A."/>
            <person name="Detter C."/>
            <person name="Han C."/>
            <person name="Sozhamannan S."/>
            <person name="Rosenzweig C.N."/>
            <person name="Skowronski E.W."/>
        </authorList>
    </citation>
    <scope>NUCLEOTIDE SEQUENCE [LARGE SCALE GENOMIC DNA]</scope>
    <source>
        <strain evidence="8 9">MLST1</strain>
    </source>
</reference>
<evidence type="ECO:0000256" key="1">
    <source>
        <dbReference type="ARBA" id="ARBA00004141"/>
    </source>
</evidence>
<evidence type="ECO:0000313" key="8">
    <source>
        <dbReference type="EMBL" id="RUO23021.1"/>
    </source>
</evidence>
<accession>A0A432W1C4</accession>
<dbReference type="PROSITE" id="PS50111">
    <property type="entry name" value="CHEMOTAXIS_TRANSDUC_2"/>
    <property type="match status" value="1"/>
</dbReference>
<dbReference type="PANTHER" id="PTHR32089">
    <property type="entry name" value="METHYL-ACCEPTING CHEMOTAXIS PROTEIN MCPB"/>
    <property type="match status" value="1"/>
</dbReference>
<dbReference type="AlphaFoldDB" id="A0A432W1C4"/>
<dbReference type="Proteomes" id="UP000288293">
    <property type="component" value="Unassembled WGS sequence"/>
</dbReference>
<keyword evidence="2" id="KW-0812">Transmembrane</keyword>
<dbReference type="GO" id="GO:0016020">
    <property type="term" value="C:membrane"/>
    <property type="evidence" value="ECO:0007669"/>
    <property type="project" value="UniProtKB-SubCell"/>
</dbReference>
<dbReference type="SUPFAM" id="SSF58104">
    <property type="entry name" value="Methyl-accepting chemotaxis protein (MCP) signaling domain"/>
    <property type="match status" value="1"/>
</dbReference>
<dbReference type="RefSeq" id="WP_126804661.1">
    <property type="nucleotide sequence ID" value="NZ_PIPL01000004.1"/>
</dbReference>
<dbReference type="Pfam" id="PF00015">
    <property type="entry name" value="MCPsignal"/>
    <property type="match status" value="1"/>
</dbReference>
<dbReference type="CDD" id="cd11386">
    <property type="entry name" value="MCP_signal"/>
    <property type="match status" value="1"/>
</dbReference>
<sequence length="508" mass="55816">MKYLGVLLVVLSQIVLLWLNVPAWLSVVLVTIVAGVAIFLPSQFSPGKTETQIDVAPEPDIKSINEATSKLAIGAAEVSFYIDGLINEIQHSSQASTELGGASEQLASTSNQLSHSMQSITDTLQHTASSTAEADERLQKGVSRINELADFITHTAEKLDQLRSSADNIQKITEVITQVAEQTNLLALNAAIEAARAGEQGRGFAVVADEVRNLAAKTSGATQEITSMLSDIRDQSQQSAELMQQLKVNSDQVQQELQQTASGFNKINQQISSASTTLEQIEQVSVGLYETSGQMNQSVVNLTKTLDDIENKGQTIADQAVSLSEETETIYLELSQVSDNSFYAPVLEEAKRAAKAISDLFEDAIATGELSESAVFSQNYRPIKGTNPQKYHTDYDSFSDDHFADIQEPVLQHHANIMYAGAVDRKGYFPTHNKKFSQPLTGNYEQDLIHNRSKRIFSDRTGSRCGSNTQPMLLQTYKRDTGEILHDLSVPIFIRGKHWGGFRIGFRR</sequence>
<keyword evidence="9" id="KW-1185">Reference proteome</keyword>
<keyword evidence="3" id="KW-1133">Transmembrane helix</keyword>
<organism evidence="8 9">
    <name type="scientific">Aliidiomarina minuta</name>
    <dbReference type="NCBI Taxonomy" id="880057"/>
    <lineage>
        <taxon>Bacteria</taxon>
        <taxon>Pseudomonadati</taxon>
        <taxon>Pseudomonadota</taxon>
        <taxon>Gammaproteobacteria</taxon>
        <taxon>Alteromonadales</taxon>
        <taxon>Idiomarinaceae</taxon>
        <taxon>Aliidiomarina</taxon>
    </lineage>
</organism>
<proteinExistence type="predicted"/>
<gene>
    <name evidence="8" type="ORF">CWE09_13910</name>
</gene>
<dbReference type="Gene3D" id="1.10.287.950">
    <property type="entry name" value="Methyl-accepting chemotaxis protein"/>
    <property type="match status" value="1"/>
</dbReference>
<dbReference type="SMART" id="SM00283">
    <property type="entry name" value="MA"/>
    <property type="match status" value="1"/>
</dbReference>
<dbReference type="EMBL" id="PIPL01000004">
    <property type="protein sequence ID" value="RUO23021.1"/>
    <property type="molecule type" value="Genomic_DNA"/>
</dbReference>
<dbReference type="OrthoDB" id="2489132at2"/>
<feature type="domain" description="Methyl-accepting transducer" evidence="7">
    <location>
        <begin position="74"/>
        <end position="303"/>
    </location>
</feature>
<comment type="caution">
    <text evidence="8">The sequence shown here is derived from an EMBL/GenBank/DDBJ whole genome shotgun (WGS) entry which is preliminary data.</text>
</comment>
<dbReference type="InterPro" id="IPR004089">
    <property type="entry name" value="MCPsignal_dom"/>
</dbReference>
<evidence type="ECO:0000256" key="4">
    <source>
        <dbReference type="ARBA" id="ARBA00023136"/>
    </source>
</evidence>
<dbReference type="GO" id="GO:0006935">
    <property type="term" value="P:chemotaxis"/>
    <property type="evidence" value="ECO:0007669"/>
    <property type="project" value="UniProtKB-ARBA"/>
</dbReference>
<keyword evidence="4" id="KW-0472">Membrane</keyword>
<protein>
    <submittedName>
        <fullName evidence="8">Chemotaxis protein</fullName>
    </submittedName>
</protein>
<evidence type="ECO:0000256" key="2">
    <source>
        <dbReference type="ARBA" id="ARBA00022692"/>
    </source>
</evidence>
<evidence type="ECO:0000259" key="7">
    <source>
        <dbReference type="PROSITE" id="PS50111"/>
    </source>
</evidence>
<keyword evidence="5 6" id="KW-0807">Transducer</keyword>
<dbReference type="PANTHER" id="PTHR32089:SF119">
    <property type="entry name" value="METHYL-ACCEPTING CHEMOTAXIS PROTEIN CTPL"/>
    <property type="match status" value="1"/>
</dbReference>